<dbReference type="Proteomes" id="UP001633002">
    <property type="component" value="Unassembled WGS sequence"/>
</dbReference>
<keyword evidence="3" id="KW-1185">Reference proteome</keyword>
<accession>A0ABD3II95</accession>
<dbReference type="EMBL" id="JBJQOH010000001">
    <property type="protein sequence ID" value="KAL3702442.1"/>
    <property type="molecule type" value="Genomic_DNA"/>
</dbReference>
<evidence type="ECO:0000313" key="2">
    <source>
        <dbReference type="EMBL" id="KAL3702442.1"/>
    </source>
</evidence>
<evidence type="ECO:0000313" key="3">
    <source>
        <dbReference type="Proteomes" id="UP001633002"/>
    </source>
</evidence>
<dbReference type="AlphaFoldDB" id="A0ABD3II95"/>
<gene>
    <name evidence="2" type="ORF">R1sor_020464</name>
</gene>
<proteinExistence type="predicted"/>
<organism evidence="2 3">
    <name type="scientific">Riccia sorocarpa</name>
    <dbReference type="NCBI Taxonomy" id="122646"/>
    <lineage>
        <taxon>Eukaryota</taxon>
        <taxon>Viridiplantae</taxon>
        <taxon>Streptophyta</taxon>
        <taxon>Embryophyta</taxon>
        <taxon>Marchantiophyta</taxon>
        <taxon>Marchantiopsida</taxon>
        <taxon>Marchantiidae</taxon>
        <taxon>Marchantiales</taxon>
        <taxon>Ricciaceae</taxon>
        <taxon>Riccia</taxon>
    </lineage>
</organism>
<reference evidence="2 3" key="1">
    <citation type="submission" date="2024-09" db="EMBL/GenBank/DDBJ databases">
        <title>Chromosome-scale assembly of Riccia sorocarpa.</title>
        <authorList>
            <person name="Paukszto L."/>
        </authorList>
    </citation>
    <scope>NUCLEOTIDE SEQUENCE [LARGE SCALE GENOMIC DNA]</scope>
    <source>
        <strain evidence="2">LP-2024</strain>
        <tissue evidence="2">Aerial parts of the thallus</tissue>
    </source>
</reference>
<name>A0ABD3II95_9MARC</name>
<protein>
    <submittedName>
        <fullName evidence="2">Uncharacterized protein</fullName>
    </submittedName>
</protein>
<comment type="caution">
    <text evidence="2">The sequence shown here is derived from an EMBL/GenBank/DDBJ whole genome shotgun (WGS) entry which is preliminary data.</text>
</comment>
<evidence type="ECO:0000256" key="1">
    <source>
        <dbReference type="SAM" id="MobiDB-lite"/>
    </source>
</evidence>
<feature type="region of interest" description="Disordered" evidence="1">
    <location>
        <begin position="348"/>
        <end position="413"/>
    </location>
</feature>
<sequence length="413" mass="45126">MQDATSIPSSSQTEADLQMTELVMPLSMADPDDDFPTAPLLLESTIPLVLAPTQKSRLKRKIPAQYDIRDNVALAEDETKEVNIDPKDETQVHAEVERIKSYYVMNCQEIGLSITRLQDPISDFVHRPVLHSYVLELETLMKKSVETPTAATVIPYKVRADGAGGFKRIKPSVNTWTSASSTWLDMAGNNTKRVDGLSGRRGLKTLHSMNTDLDGGGGDWSSAVRLKGDIKVQLSHHYDPKKDYDLHSIRSRTKDEETDEEKVVKDDHPLKKYMESWKDVGTAPKESSESYQPASLDDAGVDISTQPIHLSMDFLEPQSADDFEEMMDPEHAFLLKCGVVTTGVASSGGHIPTVSQQTNPSNGEAQTDVAQLEAPRSTASTRVYGRPLAASSSSSSGGRIASVDAAQPVAVEV</sequence>
<feature type="compositionally biased region" description="Polar residues" evidence="1">
    <location>
        <begin position="353"/>
        <end position="369"/>
    </location>
</feature>